<dbReference type="RefSeq" id="WP_130430297.1">
    <property type="nucleotide sequence ID" value="NZ_SHKP01000004.1"/>
</dbReference>
<dbReference type="OrthoDB" id="9812053at2"/>
<dbReference type="Pfam" id="PF02635">
    <property type="entry name" value="DsrE"/>
    <property type="match status" value="1"/>
</dbReference>
<dbReference type="EMBL" id="SHKP01000004">
    <property type="protein sequence ID" value="RZU02545.1"/>
    <property type="molecule type" value="Genomic_DNA"/>
</dbReference>
<gene>
    <name evidence="1" type="ORF">EV670_0573</name>
</gene>
<evidence type="ECO:0000313" key="2">
    <source>
        <dbReference type="Proteomes" id="UP000293671"/>
    </source>
</evidence>
<dbReference type="InterPro" id="IPR027396">
    <property type="entry name" value="DsrEFH-like"/>
</dbReference>
<accession>A0A4Q7W129</accession>
<dbReference type="Gene3D" id="3.40.1260.10">
    <property type="entry name" value="DsrEFH-like"/>
    <property type="match status" value="1"/>
</dbReference>
<dbReference type="Proteomes" id="UP000293671">
    <property type="component" value="Unassembled WGS sequence"/>
</dbReference>
<reference evidence="1 2" key="1">
    <citation type="submission" date="2019-02" db="EMBL/GenBank/DDBJ databases">
        <title>Genomic Encyclopedia of Type Strains, Phase IV (KMG-IV): sequencing the most valuable type-strain genomes for metagenomic binning, comparative biology and taxonomic classification.</title>
        <authorList>
            <person name="Goeker M."/>
        </authorList>
    </citation>
    <scope>NUCLEOTIDE SEQUENCE [LARGE SCALE GENOMIC DNA]</scope>
    <source>
        <strain evidence="1 2">DSM 19570</strain>
    </source>
</reference>
<comment type="caution">
    <text evidence="1">The sequence shown here is derived from an EMBL/GenBank/DDBJ whole genome shotgun (WGS) entry which is preliminary data.</text>
</comment>
<evidence type="ECO:0000313" key="1">
    <source>
        <dbReference type="EMBL" id="RZU02545.1"/>
    </source>
</evidence>
<dbReference type="InterPro" id="IPR003787">
    <property type="entry name" value="Sulphur_relay_DsrE/F-like"/>
</dbReference>
<sequence length="120" mass="12679">MANILVHATCGPNDPTRAALSFLVAKAALDEGHTVKLFLAGDAVQLFRDAVLDSLVGLGTGKLREHYDALVAGGARFYLSGMSAKSRGMSEADLAGKPGEFAMPNVLIRLSLESDRVLSY</sequence>
<protein>
    <submittedName>
        <fullName evidence="1">Putative peroxiredoxin</fullName>
    </submittedName>
</protein>
<name>A0A4Q7W129_9BURK</name>
<organism evidence="1 2">
    <name type="scientific">Rivibacter subsaxonicus</name>
    <dbReference type="NCBI Taxonomy" id="457575"/>
    <lineage>
        <taxon>Bacteria</taxon>
        <taxon>Pseudomonadati</taxon>
        <taxon>Pseudomonadota</taxon>
        <taxon>Betaproteobacteria</taxon>
        <taxon>Burkholderiales</taxon>
        <taxon>Rivibacter</taxon>
    </lineage>
</organism>
<dbReference type="SUPFAM" id="SSF75169">
    <property type="entry name" value="DsrEFH-like"/>
    <property type="match status" value="1"/>
</dbReference>
<keyword evidence="2" id="KW-1185">Reference proteome</keyword>
<proteinExistence type="predicted"/>
<dbReference type="AlphaFoldDB" id="A0A4Q7W129"/>